<proteinExistence type="predicted"/>
<name>A0A2U1LI42_ARTAN</name>
<keyword evidence="2" id="KW-1185">Reference proteome</keyword>
<dbReference type="OrthoDB" id="1845982at2759"/>
<protein>
    <submittedName>
        <fullName evidence="1">F-box associated interaction domain, Leucine-rich repeat domain, L domain-like protein</fullName>
    </submittedName>
</protein>
<comment type="caution">
    <text evidence="1">The sequence shown here is derived from an EMBL/GenBank/DDBJ whole genome shotgun (WGS) entry which is preliminary data.</text>
</comment>
<dbReference type="PANTHER" id="PTHR31672:SF2">
    <property type="entry name" value="F-BOX DOMAIN-CONTAINING PROTEIN"/>
    <property type="match status" value="1"/>
</dbReference>
<dbReference type="InterPro" id="IPR050796">
    <property type="entry name" value="SCF_F-box_component"/>
</dbReference>
<dbReference type="PANTHER" id="PTHR31672">
    <property type="entry name" value="BNACNNG10540D PROTEIN"/>
    <property type="match status" value="1"/>
</dbReference>
<organism evidence="1 2">
    <name type="scientific">Artemisia annua</name>
    <name type="common">Sweet wormwood</name>
    <dbReference type="NCBI Taxonomy" id="35608"/>
    <lineage>
        <taxon>Eukaryota</taxon>
        <taxon>Viridiplantae</taxon>
        <taxon>Streptophyta</taxon>
        <taxon>Embryophyta</taxon>
        <taxon>Tracheophyta</taxon>
        <taxon>Spermatophyta</taxon>
        <taxon>Magnoliopsida</taxon>
        <taxon>eudicotyledons</taxon>
        <taxon>Gunneridae</taxon>
        <taxon>Pentapetalae</taxon>
        <taxon>asterids</taxon>
        <taxon>campanulids</taxon>
        <taxon>Asterales</taxon>
        <taxon>Asteraceae</taxon>
        <taxon>Asteroideae</taxon>
        <taxon>Anthemideae</taxon>
        <taxon>Artemisiinae</taxon>
        <taxon>Artemisia</taxon>
    </lineage>
</organism>
<gene>
    <name evidence="1" type="ORF">CTI12_AA489340</name>
</gene>
<dbReference type="EMBL" id="PKPP01009268">
    <property type="protein sequence ID" value="PWA48665.1"/>
    <property type="molecule type" value="Genomic_DNA"/>
</dbReference>
<evidence type="ECO:0000313" key="1">
    <source>
        <dbReference type="EMBL" id="PWA48665.1"/>
    </source>
</evidence>
<evidence type="ECO:0000313" key="2">
    <source>
        <dbReference type="Proteomes" id="UP000245207"/>
    </source>
</evidence>
<reference evidence="1 2" key="1">
    <citation type="journal article" date="2018" name="Mol. Plant">
        <title>The genome of Artemisia annua provides insight into the evolution of Asteraceae family and artemisinin biosynthesis.</title>
        <authorList>
            <person name="Shen Q."/>
            <person name="Zhang L."/>
            <person name="Liao Z."/>
            <person name="Wang S."/>
            <person name="Yan T."/>
            <person name="Shi P."/>
            <person name="Liu M."/>
            <person name="Fu X."/>
            <person name="Pan Q."/>
            <person name="Wang Y."/>
            <person name="Lv Z."/>
            <person name="Lu X."/>
            <person name="Zhang F."/>
            <person name="Jiang W."/>
            <person name="Ma Y."/>
            <person name="Chen M."/>
            <person name="Hao X."/>
            <person name="Li L."/>
            <person name="Tang Y."/>
            <person name="Lv G."/>
            <person name="Zhou Y."/>
            <person name="Sun X."/>
            <person name="Brodelius P.E."/>
            <person name="Rose J.K.C."/>
            <person name="Tang K."/>
        </authorList>
    </citation>
    <scope>NUCLEOTIDE SEQUENCE [LARGE SCALE GENOMIC DNA]</scope>
    <source>
        <strain evidence="2">cv. Huhao1</strain>
        <tissue evidence="1">Leaf</tissue>
    </source>
</reference>
<dbReference type="Proteomes" id="UP000245207">
    <property type="component" value="Unassembled WGS sequence"/>
</dbReference>
<dbReference type="AlphaFoldDB" id="A0A2U1LI42"/>
<sequence>MGSKLSEEMIMEIILRSSLKTLDAMRCTSNDLDKLTYDSYFLDHYKKINNIVLGCLLQNTIRGCINIQEFVASRDSNTLNLKFLPDNAKVLACSEQGIMVFQSPNPRFHMKDLYHICKPATQQVLPLPNPKTKYITEKVAIVVRSMNPLHYKIVRLSEPKCRVLTTKDKMEYSTRRFEIFDSNEWVWKPLPDLVMLPFGVSITDPQPITTRGSIYMLLTNSDILRVDAYSATWKILTPPAPTLECDQDGTSKQLVKYSGKLGFAFKPPNGCWEIWVLNIDQSWEKVYVFNVNQDIGNKRIKAGLYDADTRAMADSGTIVSYMFKEGEIDSSQIFSFRSDFEPADLCGRQKLMAGLEILSF</sequence>
<accession>A0A2U1LI42</accession>